<accession>A0A0A9EH26</accession>
<protein>
    <submittedName>
        <fullName evidence="1">Uncharacterized protein</fullName>
    </submittedName>
</protein>
<evidence type="ECO:0000313" key="1">
    <source>
        <dbReference type="EMBL" id="JAE00040.1"/>
    </source>
</evidence>
<organism evidence="1">
    <name type="scientific">Arundo donax</name>
    <name type="common">Giant reed</name>
    <name type="synonym">Donax arundinaceus</name>
    <dbReference type="NCBI Taxonomy" id="35708"/>
    <lineage>
        <taxon>Eukaryota</taxon>
        <taxon>Viridiplantae</taxon>
        <taxon>Streptophyta</taxon>
        <taxon>Embryophyta</taxon>
        <taxon>Tracheophyta</taxon>
        <taxon>Spermatophyta</taxon>
        <taxon>Magnoliopsida</taxon>
        <taxon>Liliopsida</taxon>
        <taxon>Poales</taxon>
        <taxon>Poaceae</taxon>
        <taxon>PACMAD clade</taxon>
        <taxon>Arundinoideae</taxon>
        <taxon>Arundineae</taxon>
        <taxon>Arundo</taxon>
    </lineage>
</organism>
<reference evidence="1" key="2">
    <citation type="journal article" date="2015" name="Data Brief">
        <title>Shoot transcriptome of the giant reed, Arundo donax.</title>
        <authorList>
            <person name="Barrero R.A."/>
            <person name="Guerrero F.D."/>
            <person name="Moolhuijzen P."/>
            <person name="Goolsby J.A."/>
            <person name="Tidwell J."/>
            <person name="Bellgard S.E."/>
            <person name="Bellgard M.I."/>
        </authorList>
    </citation>
    <scope>NUCLEOTIDE SEQUENCE</scope>
    <source>
        <tissue evidence="1">Shoot tissue taken approximately 20 cm above the soil surface</tissue>
    </source>
</reference>
<name>A0A0A9EH26_ARUDO</name>
<dbReference type="AlphaFoldDB" id="A0A0A9EH26"/>
<dbReference type="EMBL" id="GBRH01197856">
    <property type="protein sequence ID" value="JAE00040.1"/>
    <property type="molecule type" value="Transcribed_RNA"/>
</dbReference>
<proteinExistence type="predicted"/>
<reference evidence="1" key="1">
    <citation type="submission" date="2014-09" db="EMBL/GenBank/DDBJ databases">
        <authorList>
            <person name="Magalhaes I.L.F."/>
            <person name="Oliveira U."/>
            <person name="Santos F.R."/>
            <person name="Vidigal T.H.D.A."/>
            <person name="Brescovit A.D."/>
            <person name="Santos A.J."/>
        </authorList>
    </citation>
    <scope>NUCLEOTIDE SEQUENCE</scope>
    <source>
        <tissue evidence="1">Shoot tissue taken approximately 20 cm above the soil surface</tissue>
    </source>
</reference>
<sequence length="30" mass="3367">MLIDVFYPYQKNCIANTSKSDLAVAFMLGL</sequence>